<dbReference type="Pfam" id="PF08867">
    <property type="entry name" value="FRG"/>
    <property type="match status" value="1"/>
</dbReference>
<dbReference type="SMART" id="SM00901">
    <property type="entry name" value="FRG"/>
    <property type="match status" value="1"/>
</dbReference>
<sequence length="274" mass="31555">MGQSITSLEGFIRKIRYVQPKEDEVLLYRGHAKRQGRKVHPWVLREEDLAEKEHNMIREIIATHPSEFDHDTTALERLARAQHYTLPTRLLDVSWNPLVALYFAVSGRHSGKPAQVIVFRVKKDHLKYFDSDAVSCIANLSQLKKAEKDSIDFSLPNNQFNQQDAVDRLLQFVRAEKPHFRPEIEPSHLQSVFCVKPKMNSRRILAQSGAFMIFGMTGDLDTNSVPGISIERININGNKKDIILRELDHMAINDSTMFPEIDKAANYIRQQSFF</sequence>
<proteinExistence type="predicted"/>
<comment type="caution">
    <text evidence="2">The sequence shown here is derived from an EMBL/GenBank/DDBJ whole genome shotgun (WGS) entry which is preliminary data.</text>
</comment>
<name>A0ABT1G8C2_9GAMM</name>
<organism evidence="2 3">
    <name type="scientific">Natronospira proteinivora</name>
    <dbReference type="NCBI Taxonomy" id="1807133"/>
    <lineage>
        <taxon>Bacteria</taxon>
        <taxon>Pseudomonadati</taxon>
        <taxon>Pseudomonadota</taxon>
        <taxon>Gammaproteobacteria</taxon>
        <taxon>Natronospirales</taxon>
        <taxon>Natronospiraceae</taxon>
        <taxon>Natronospira</taxon>
    </lineage>
</organism>
<accession>A0ABT1G8C2</accession>
<dbReference type="RefSeq" id="WP_253445050.1">
    <property type="nucleotide sequence ID" value="NZ_JALJYF010000001.1"/>
</dbReference>
<dbReference type="EMBL" id="JALJYF010000001">
    <property type="protein sequence ID" value="MCP1726563.1"/>
    <property type="molecule type" value="Genomic_DNA"/>
</dbReference>
<keyword evidence="3" id="KW-1185">Reference proteome</keyword>
<gene>
    <name evidence="2" type="ORF">J2T60_000528</name>
</gene>
<protein>
    <recommendedName>
        <fullName evidence="1">FRG domain-containing protein</fullName>
    </recommendedName>
</protein>
<dbReference type="Proteomes" id="UP001523550">
    <property type="component" value="Unassembled WGS sequence"/>
</dbReference>
<evidence type="ECO:0000313" key="3">
    <source>
        <dbReference type="Proteomes" id="UP001523550"/>
    </source>
</evidence>
<evidence type="ECO:0000259" key="1">
    <source>
        <dbReference type="SMART" id="SM00901"/>
    </source>
</evidence>
<feature type="domain" description="FRG" evidence="1">
    <location>
        <begin position="22"/>
        <end position="117"/>
    </location>
</feature>
<evidence type="ECO:0000313" key="2">
    <source>
        <dbReference type="EMBL" id="MCP1726563.1"/>
    </source>
</evidence>
<reference evidence="2 3" key="1">
    <citation type="submission" date="2022-03" db="EMBL/GenBank/DDBJ databases">
        <title>Genomic Encyclopedia of Type Strains, Phase III (KMG-III): the genomes of soil and plant-associated and newly described type strains.</title>
        <authorList>
            <person name="Whitman W."/>
        </authorList>
    </citation>
    <scope>NUCLEOTIDE SEQUENCE [LARGE SCALE GENOMIC DNA]</scope>
    <source>
        <strain evidence="2 3">BSker1</strain>
    </source>
</reference>
<dbReference type="InterPro" id="IPR014966">
    <property type="entry name" value="FRG-dom"/>
</dbReference>